<evidence type="ECO:0000256" key="1">
    <source>
        <dbReference type="SAM" id="SignalP"/>
    </source>
</evidence>
<gene>
    <name evidence="2" type="ORF">GXW76_20375</name>
</gene>
<dbReference type="AlphaFoldDB" id="A0A9X9X2B0"/>
<accession>A0A9X9X2B0</accession>
<dbReference type="EMBL" id="JAAEDM010000076">
    <property type="protein sequence ID" value="MBR0673539.1"/>
    <property type="molecule type" value="Genomic_DNA"/>
</dbReference>
<keyword evidence="3" id="KW-1185">Reference proteome</keyword>
<evidence type="ECO:0000313" key="2">
    <source>
        <dbReference type="EMBL" id="MBR0673539.1"/>
    </source>
</evidence>
<dbReference type="Gene3D" id="3.20.20.80">
    <property type="entry name" value="Glycosidases"/>
    <property type="match status" value="1"/>
</dbReference>
<comment type="caution">
    <text evidence="2">The sequence shown here is derived from an EMBL/GenBank/DDBJ whole genome shotgun (WGS) entry which is preliminary data.</text>
</comment>
<protein>
    <submittedName>
        <fullName evidence="2">Uncharacterized protein</fullName>
    </submittedName>
</protein>
<dbReference type="RefSeq" id="WP_211863944.1">
    <property type="nucleotide sequence ID" value="NZ_JAAEDM010000076.1"/>
</dbReference>
<name>A0A9X9X2B0_9PROT</name>
<reference evidence="2" key="2">
    <citation type="journal article" date="2021" name="Syst. Appl. Microbiol.">
        <title>Roseomonas hellenica sp. nov., isolated from roots of wild-growing Alkanna tinctoria.</title>
        <authorList>
            <person name="Rat A."/>
            <person name="Naranjo H.D."/>
            <person name="Lebbe L."/>
            <person name="Cnockaert M."/>
            <person name="Krigas N."/>
            <person name="Grigoriadou K."/>
            <person name="Maloupa E."/>
            <person name="Willems A."/>
        </authorList>
    </citation>
    <scope>NUCLEOTIDE SEQUENCE</scope>
    <source>
        <strain evidence="2">LMG 31231</strain>
    </source>
</reference>
<evidence type="ECO:0000313" key="3">
    <source>
        <dbReference type="Proteomes" id="UP001138751"/>
    </source>
</evidence>
<reference evidence="2" key="1">
    <citation type="submission" date="2020-01" db="EMBL/GenBank/DDBJ databases">
        <authorList>
            <person name="Rat A."/>
        </authorList>
    </citation>
    <scope>NUCLEOTIDE SEQUENCE</scope>
    <source>
        <strain evidence="2">LMG 31231</strain>
    </source>
</reference>
<proteinExistence type="predicted"/>
<feature type="signal peptide" evidence="1">
    <location>
        <begin position="1"/>
        <end position="19"/>
    </location>
</feature>
<feature type="chain" id="PRO_5040725659" evidence="1">
    <location>
        <begin position="20"/>
        <end position="439"/>
    </location>
</feature>
<organism evidence="2 3">
    <name type="scientific">Neoroseomonas soli</name>
    <dbReference type="NCBI Taxonomy" id="1081025"/>
    <lineage>
        <taxon>Bacteria</taxon>
        <taxon>Pseudomonadati</taxon>
        <taxon>Pseudomonadota</taxon>
        <taxon>Alphaproteobacteria</taxon>
        <taxon>Acetobacterales</taxon>
        <taxon>Acetobacteraceae</taxon>
        <taxon>Neoroseomonas</taxon>
    </lineage>
</organism>
<keyword evidence="1" id="KW-0732">Signal</keyword>
<sequence length="439" mass="47905">MRYVLAVLALLLALGGARAQDVPVGAIRWDDWLPDSPDVALLRLPQWQSRVPFHAARDAGGTLRINGALENVLAAENAYARAGGLDYFVFGLYPETGSWGRAPARHLGLNRALATFLRLPDRGGMRFAVSLNQSFPQDDFADVEETLAQLVANPDYIRAPDGTAPVFLFGHEPESWSRSLGTAERFRDAFAALREAVHRRSGVRLLAIFLHANPQRGAELARALGMDMLSAYVVPAGSGGRALPYADCVGRMRAHWQALAATGLPFLPNLTTGWDYRPRMQARGQRTDAPASPNWCEPPRPGELGATLRGAMQAATSDFRSVLVYGWNEFTEGGWLSPTWAEGTARLAEFRQVLGAREAPREVVLTWPEYGVTAPACALRSTGRNREATLRACGRTGAEPWPCPPGMTVRDDALRAPSGMEALWHDGAWAVRRCVAREG</sequence>
<dbReference type="Proteomes" id="UP001138751">
    <property type="component" value="Unassembled WGS sequence"/>
</dbReference>